<dbReference type="GeneID" id="117576561"/>
<dbReference type="Gene3D" id="3.90.1200.10">
    <property type="match status" value="1"/>
</dbReference>
<feature type="domain" description="CHK kinase-like" evidence="1">
    <location>
        <begin position="132"/>
        <end position="323"/>
    </location>
</feature>
<dbReference type="CTD" id="43068"/>
<dbReference type="SUPFAM" id="SSF56112">
    <property type="entry name" value="Protein kinase-like (PK-like)"/>
    <property type="match status" value="1"/>
</dbReference>
<dbReference type="Pfam" id="PF02958">
    <property type="entry name" value="EcKL"/>
    <property type="match status" value="1"/>
</dbReference>
<evidence type="ECO:0000313" key="3">
    <source>
        <dbReference type="RefSeq" id="XP_034117291.1"/>
    </source>
</evidence>
<dbReference type="RefSeq" id="XP_034117291.1">
    <property type="nucleotide sequence ID" value="XM_034261400.2"/>
</dbReference>
<dbReference type="PANTHER" id="PTHR11012:SF6">
    <property type="entry name" value="CHK DOMAIN OV1-RELATED"/>
    <property type="match status" value="1"/>
</dbReference>
<accession>A0A6P8XL78</accession>
<dbReference type="SMART" id="SM00587">
    <property type="entry name" value="CHK"/>
    <property type="match status" value="1"/>
</dbReference>
<dbReference type="InterPro" id="IPR011009">
    <property type="entry name" value="Kinase-like_dom_sf"/>
</dbReference>
<dbReference type="InterPro" id="IPR004119">
    <property type="entry name" value="EcKL"/>
</dbReference>
<organism evidence="2 3">
    <name type="scientific">Drosophila albomicans</name>
    <name type="common">Fruit fly</name>
    <dbReference type="NCBI Taxonomy" id="7291"/>
    <lineage>
        <taxon>Eukaryota</taxon>
        <taxon>Metazoa</taxon>
        <taxon>Ecdysozoa</taxon>
        <taxon>Arthropoda</taxon>
        <taxon>Hexapoda</taxon>
        <taxon>Insecta</taxon>
        <taxon>Pterygota</taxon>
        <taxon>Neoptera</taxon>
        <taxon>Endopterygota</taxon>
        <taxon>Diptera</taxon>
        <taxon>Brachycera</taxon>
        <taxon>Muscomorpha</taxon>
        <taxon>Ephydroidea</taxon>
        <taxon>Drosophilidae</taxon>
        <taxon>Drosophila</taxon>
    </lineage>
</organism>
<dbReference type="InterPro" id="IPR015897">
    <property type="entry name" value="CHK_kinase-like"/>
</dbReference>
<evidence type="ECO:0000259" key="1">
    <source>
        <dbReference type="SMART" id="SM00587"/>
    </source>
</evidence>
<evidence type="ECO:0000313" key="2">
    <source>
        <dbReference type="Proteomes" id="UP000515160"/>
    </source>
</evidence>
<dbReference type="PANTHER" id="PTHR11012">
    <property type="entry name" value="PROTEIN KINASE-LIKE DOMAIN-CONTAINING"/>
    <property type="match status" value="1"/>
</dbReference>
<reference evidence="3" key="1">
    <citation type="submission" date="2025-08" db="UniProtKB">
        <authorList>
            <consortium name="RefSeq"/>
        </authorList>
    </citation>
    <scope>IDENTIFICATION</scope>
    <source>
        <strain evidence="3">15112-1751.03</strain>
        <tissue evidence="3">Whole Adult</tissue>
    </source>
</reference>
<keyword evidence="2" id="KW-1185">Reference proteome</keyword>
<gene>
    <name evidence="3" type="primary">LOC117576561</name>
</gene>
<protein>
    <submittedName>
        <fullName evidence="3">Uncharacterized protein LOC117576561</fullName>
    </submittedName>
</protein>
<dbReference type="AlphaFoldDB" id="A0A6P8XL78"/>
<name>A0A6P8XL78_DROAB</name>
<proteinExistence type="predicted"/>
<sequence>MTSTNTPEWVNQQLFTGLLDHNYNDFETIKTFVCTAAISGGENYLTIVLRIEIGMQMKDKSNKEISYILKIPLVNDRGDEHDFHDLFVTESDMYDRLVPELEKLYEKHASIPVKFKPKHLKFPENPPSCDYILMEDLRSKGFRNLERMFGLGQTEMKAVLKKLAQWHAASARRVADEGDYEEHYQKSYICPEHYKWIEQSNVTFNVPFLECMQHYELDPGQQVLISNYTSRMTELYMDFGRISPTDFSVLNHGDFWCNNFLFKVNDGEIEDVCFVDFQLPKYGTPAHDLFSLLMTTPNIHIKLEQFDHFIEYYHKELVNHLKLLKYERKIPTLSELHTNLHKHGLWAFVCAQRMLPVSLYPASSDSNIENFMGDSDAAVQFKRNILLNPSYVKQMKLILPWLIERGYIN</sequence>
<dbReference type="Proteomes" id="UP000515160">
    <property type="component" value="Chromosome 2R"/>
</dbReference>
<dbReference type="OrthoDB" id="8250698at2759"/>